<dbReference type="EMBL" id="JAKKPZ010000001">
    <property type="protein sequence ID" value="KAI1728018.1"/>
    <property type="molecule type" value="Genomic_DNA"/>
</dbReference>
<evidence type="ECO:0000256" key="5">
    <source>
        <dbReference type="PROSITE-ProRule" id="PRU00042"/>
    </source>
</evidence>
<feature type="region of interest" description="Disordered" evidence="6">
    <location>
        <begin position="43"/>
        <end position="70"/>
    </location>
</feature>
<evidence type="ECO:0000313" key="9">
    <source>
        <dbReference type="Proteomes" id="UP001201812"/>
    </source>
</evidence>
<dbReference type="PROSITE" id="PS00028">
    <property type="entry name" value="ZINC_FINGER_C2H2_1"/>
    <property type="match status" value="3"/>
</dbReference>
<dbReference type="Gene3D" id="3.30.160.60">
    <property type="entry name" value="Classic Zinc Finger"/>
    <property type="match status" value="2"/>
</dbReference>
<accession>A0AAD4NES6</accession>
<feature type="compositionally biased region" description="Low complexity" evidence="6">
    <location>
        <begin position="837"/>
        <end position="864"/>
    </location>
</feature>
<feature type="domain" description="C2H2-type" evidence="7">
    <location>
        <begin position="353"/>
        <end position="381"/>
    </location>
</feature>
<feature type="region of interest" description="Disordered" evidence="6">
    <location>
        <begin position="920"/>
        <end position="973"/>
    </location>
</feature>
<keyword evidence="2" id="KW-0677">Repeat</keyword>
<evidence type="ECO:0000256" key="2">
    <source>
        <dbReference type="ARBA" id="ARBA00022737"/>
    </source>
</evidence>
<dbReference type="AlphaFoldDB" id="A0AAD4NES6"/>
<dbReference type="PANTHER" id="PTHR23057">
    <property type="entry name" value="JUXTAPOSED WITH ANOTHER ZINC FINGER PROTEIN 1"/>
    <property type="match status" value="1"/>
</dbReference>
<keyword evidence="3 5" id="KW-0863">Zinc-finger</keyword>
<dbReference type="GO" id="GO:0005634">
    <property type="term" value="C:nucleus"/>
    <property type="evidence" value="ECO:0007669"/>
    <property type="project" value="TreeGrafter"/>
</dbReference>
<organism evidence="8 9">
    <name type="scientific">Ditylenchus destructor</name>
    <dbReference type="NCBI Taxonomy" id="166010"/>
    <lineage>
        <taxon>Eukaryota</taxon>
        <taxon>Metazoa</taxon>
        <taxon>Ecdysozoa</taxon>
        <taxon>Nematoda</taxon>
        <taxon>Chromadorea</taxon>
        <taxon>Rhabditida</taxon>
        <taxon>Tylenchina</taxon>
        <taxon>Tylenchomorpha</taxon>
        <taxon>Sphaerularioidea</taxon>
        <taxon>Anguinidae</taxon>
        <taxon>Anguininae</taxon>
        <taxon>Ditylenchus</taxon>
    </lineage>
</organism>
<dbReference type="PROSITE" id="PS50157">
    <property type="entry name" value="ZINC_FINGER_C2H2_2"/>
    <property type="match status" value="2"/>
</dbReference>
<feature type="compositionally biased region" description="Polar residues" evidence="6">
    <location>
        <begin position="431"/>
        <end position="472"/>
    </location>
</feature>
<feature type="compositionally biased region" description="Low complexity" evidence="6">
    <location>
        <begin position="610"/>
        <end position="646"/>
    </location>
</feature>
<dbReference type="InterPro" id="IPR051580">
    <property type="entry name" value="ZnF-Chromatin_assoc"/>
</dbReference>
<proteinExistence type="predicted"/>
<feature type="region of interest" description="Disordered" evidence="6">
    <location>
        <begin position="716"/>
        <end position="796"/>
    </location>
</feature>
<feature type="compositionally biased region" description="Low complexity" evidence="6">
    <location>
        <begin position="506"/>
        <end position="544"/>
    </location>
</feature>
<keyword evidence="1" id="KW-0479">Metal-binding</keyword>
<dbReference type="Pfam" id="PF00096">
    <property type="entry name" value="zf-C2H2"/>
    <property type="match status" value="2"/>
</dbReference>
<feature type="compositionally biased region" description="Polar residues" evidence="6">
    <location>
        <begin position="545"/>
        <end position="564"/>
    </location>
</feature>
<keyword evidence="4" id="KW-0862">Zinc</keyword>
<dbReference type="GO" id="GO:0008270">
    <property type="term" value="F:zinc ion binding"/>
    <property type="evidence" value="ECO:0007669"/>
    <property type="project" value="UniProtKB-KW"/>
</dbReference>
<feature type="compositionally biased region" description="Polar residues" evidence="6">
    <location>
        <begin position="716"/>
        <end position="771"/>
    </location>
</feature>
<dbReference type="SMART" id="SM00355">
    <property type="entry name" value="ZnF_C2H2"/>
    <property type="match status" value="3"/>
</dbReference>
<comment type="caution">
    <text evidence="8">The sequence shown here is derived from an EMBL/GenBank/DDBJ whole genome shotgun (WGS) entry which is preliminary data.</text>
</comment>
<evidence type="ECO:0000256" key="6">
    <source>
        <dbReference type="SAM" id="MobiDB-lite"/>
    </source>
</evidence>
<reference evidence="8" key="1">
    <citation type="submission" date="2022-01" db="EMBL/GenBank/DDBJ databases">
        <title>Genome Sequence Resource for Two Populations of Ditylenchus destructor, the Migratory Endoparasitic Phytonematode.</title>
        <authorList>
            <person name="Zhang H."/>
            <person name="Lin R."/>
            <person name="Xie B."/>
        </authorList>
    </citation>
    <scope>NUCLEOTIDE SEQUENCE</scope>
    <source>
        <strain evidence="8">BazhouSP</strain>
    </source>
</reference>
<keyword evidence="9" id="KW-1185">Reference proteome</keyword>
<protein>
    <recommendedName>
        <fullName evidence="7">C2H2-type domain-containing protein</fullName>
    </recommendedName>
</protein>
<feature type="region of interest" description="Disordered" evidence="6">
    <location>
        <begin position="832"/>
        <end position="870"/>
    </location>
</feature>
<gene>
    <name evidence="8" type="ORF">DdX_00168</name>
</gene>
<feature type="region of interest" description="Disordered" evidence="6">
    <location>
        <begin position="506"/>
        <end position="646"/>
    </location>
</feature>
<dbReference type="InterPro" id="IPR036236">
    <property type="entry name" value="Znf_C2H2_sf"/>
</dbReference>
<feature type="region of interest" description="Disordered" evidence="6">
    <location>
        <begin position="423"/>
        <end position="492"/>
    </location>
</feature>
<name>A0AAD4NES6_9BILA</name>
<evidence type="ECO:0000313" key="8">
    <source>
        <dbReference type="EMBL" id="KAI1728018.1"/>
    </source>
</evidence>
<dbReference type="Proteomes" id="UP001201812">
    <property type="component" value="Unassembled WGS sequence"/>
</dbReference>
<feature type="region of interest" description="Disordered" evidence="6">
    <location>
        <begin position="660"/>
        <end position="685"/>
    </location>
</feature>
<feature type="region of interest" description="Disordered" evidence="6">
    <location>
        <begin position="299"/>
        <end position="322"/>
    </location>
</feature>
<evidence type="ECO:0000256" key="4">
    <source>
        <dbReference type="ARBA" id="ARBA00022833"/>
    </source>
</evidence>
<feature type="compositionally biased region" description="Basic and acidic residues" evidence="6">
    <location>
        <begin position="303"/>
        <end position="312"/>
    </location>
</feature>
<feature type="compositionally biased region" description="Low complexity" evidence="6">
    <location>
        <begin position="929"/>
        <end position="954"/>
    </location>
</feature>
<dbReference type="PANTHER" id="PTHR23057:SF0">
    <property type="entry name" value="JUXTAPOSED WITH ANOTHER ZINC FINGER PROTEIN 1"/>
    <property type="match status" value="1"/>
</dbReference>
<feature type="domain" description="C2H2-type" evidence="7">
    <location>
        <begin position="212"/>
        <end position="242"/>
    </location>
</feature>
<feature type="compositionally biased region" description="Low complexity" evidence="6">
    <location>
        <begin position="565"/>
        <end position="579"/>
    </location>
</feature>
<evidence type="ECO:0000256" key="3">
    <source>
        <dbReference type="ARBA" id="ARBA00022771"/>
    </source>
</evidence>
<evidence type="ECO:0000259" key="7">
    <source>
        <dbReference type="PROSITE" id="PS50157"/>
    </source>
</evidence>
<evidence type="ECO:0000256" key="1">
    <source>
        <dbReference type="ARBA" id="ARBA00022723"/>
    </source>
</evidence>
<dbReference type="InterPro" id="IPR013087">
    <property type="entry name" value="Znf_C2H2_type"/>
</dbReference>
<dbReference type="SUPFAM" id="SSF57667">
    <property type="entry name" value="beta-beta-alpha zinc fingers"/>
    <property type="match status" value="1"/>
</dbReference>
<feature type="compositionally biased region" description="Low complexity" evidence="6">
    <location>
        <begin position="481"/>
        <end position="492"/>
    </location>
</feature>
<sequence>MDNYCRFDNCGLLFKNIYELIYHVEEEHLPDIEKKKLKEIEDFKKPKSSENGGAETEQDGNTANQNSQDRSAAPYNQLIPLSLLCKLEPFPSGHKVYPITPKKVTMNFCHYRKRAAPLLAEPSAVNTAEFVSPLLPSQQHASNAATLSSPQAQPQFTTTGVFQPPSLKRPSKRLPVAEKVIENYVKDLKPQPLPVSANVLPISISNSEERKYRCEVEGCKKAYKNSQGLRAHIRNAHNLSASSPRLSPSEEGILSRQLPSSALATSITPAGLNAPNPPNQAIVASSGPTGTAITADTGADSALKADRSDRAESPASGYMVTSNIPPIQRQTQIAQMSPQRIATQRAQYTPNKFVCQHCPKTYKTIMNLNKHIQESHPKQTSNLTVGQLMRSHSPRNVPLGSHSMTPKQLVSSPVAMNRSNATTMVLHGGPSPQSVSPAPMQSSHGSQQIIVSGGSNLQPQRSYMTGSQSGGTVTLVPASPQHQQQSSQQGYGQGAQAQYYVTQQTQQQQQRSQAHQQQPQQEHQYTQAPFVSPSSHQQSQPQQQTTIYVSQQSPVQLQQYTASHSQQSQPQQQVVYSSPATPQPEQGQSHGIALEGNRGAVGRTGQTVSGQVQHGQQTGYHQHTYRQMGQQQSGPQQQVSNQQRVFQQQSYVGSSNVPNVQYQASRQPPPYQSHQRVIGSSGGNSQPHVIQAIAVSQAPYGQQMGSPASSSYIVRSSNQSQVYTPQRSGTAPQQSFGSPTNVSSQATSMGVSISSGTPSMGQGRTSASPHPQQQQNQNLNTPAYGTSHHYRTVGVNPGGQQQIILRSVSPSSQSHGHQTQGPATVRMLAASGHTYAQSSPQGSQQQHVSQQGHYQHGHSQSMSSNQQRFVGPNRGRQRVMVNHPNTHDASGNMQYSNPTQQVIRGARNYEHTYEQGGRTYYAPQMSGGSNYRNYSNTSLSSTSSADSSTPAPTLQPQEPIRETVAGTLSHPQN</sequence>
<feature type="compositionally biased region" description="Polar residues" evidence="6">
    <location>
        <begin position="59"/>
        <end position="70"/>
    </location>
</feature>